<name>A0A4V1QPY7_9SPHN</name>
<protein>
    <recommendedName>
        <fullName evidence="1">DUF6950 domain-containing protein</fullName>
    </recommendedName>
</protein>
<dbReference type="InterPro" id="IPR053802">
    <property type="entry name" value="DUF6950"/>
</dbReference>
<proteinExistence type="predicted"/>
<accession>A0A4V1QPY7</accession>
<dbReference type="Proteomes" id="UP000292347">
    <property type="component" value="Unassembled WGS sequence"/>
</dbReference>
<gene>
    <name evidence="2" type="ORF">EO081_07420</name>
</gene>
<dbReference type="AlphaFoldDB" id="A0A4V1QPY7"/>
<comment type="caution">
    <text evidence="2">The sequence shown here is derived from an EMBL/GenBank/DDBJ whole genome shotgun (WGS) entry which is preliminary data.</text>
</comment>
<dbReference type="Pfam" id="PF22262">
    <property type="entry name" value="DUF6950"/>
    <property type="match status" value="1"/>
</dbReference>
<evidence type="ECO:0000313" key="3">
    <source>
        <dbReference type="Proteomes" id="UP000292347"/>
    </source>
</evidence>
<feature type="domain" description="DUF6950" evidence="1">
    <location>
        <begin position="8"/>
        <end position="139"/>
    </location>
</feature>
<dbReference type="RefSeq" id="WP_129341206.1">
    <property type="nucleotide sequence ID" value="NZ_JACIDD010000001.1"/>
</dbReference>
<keyword evidence="3" id="KW-1185">Reference proteome</keyword>
<evidence type="ECO:0000259" key="1">
    <source>
        <dbReference type="Pfam" id="PF22262"/>
    </source>
</evidence>
<reference evidence="2 3" key="1">
    <citation type="submission" date="2019-01" db="EMBL/GenBank/DDBJ databases">
        <title>Sphingomonas mucosissima sp. nov. and Sphingomonas desiccabilis sp. nov., from biological soil crusts in the Colorado Plateau, USA.</title>
        <authorList>
            <person name="Zhu D."/>
        </authorList>
    </citation>
    <scope>NUCLEOTIDE SEQUENCE [LARGE SCALE GENOMIC DNA]</scope>
    <source>
        <strain evidence="2 3">CP1D</strain>
    </source>
</reference>
<evidence type="ECO:0000313" key="2">
    <source>
        <dbReference type="EMBL" id="RXZ35437.1"/>
    </source>
</evidence>
<organism evidence="2 3">
    <name type="scientific">Sphingomonas desiccabilis</name>
    <dbReference type="NCBI Taxonomy" id="429134"/>
    <lineage>
        <taxon>Bacteria</taxon>
        <taxon>Pseudomonadati</taxon>
        <taxon>Pseudomonadota</taxon>
        <taxon>Alphaproteobacteria</taxon>
        <taxon>Sphingomonadales</taxon>
        <taxon>Sphingomonadaceae</taxon>
        <taxon>Sphingomonas</taxon>
    </lineage>
</organism>
<sequence>MSAPLRRQQAAQAAVDRFKGQPLAYGKNDCVRLAAFVLRKMGHRPQLARAGTYSNALGAARALQRAGFEDLAAAVDALGLPRIAPAAAWVADLVLLPADGPFGGALSVAVGNGRVLGYHEDVEGADILQPVKYLAAWRV</sequence>
<dbReference type="OrthoDB" id="7210727at2"/>
<dbReference type="EMBL" id="SDPT01000001">
    <property type="protein sequence ID" value="RXZ35437.1"/>
    <property type="molecule type" value="Genomic_DNA"/>
</dbReference>